<feature type="compositionally biased region" description="Basic and acidic residues" evidence="1">
    <location>
        <begin position="30"/>
        <end position="49"/>
    </location>
</feature>
<dbReference type="SUPFAM" id="SSF53335">
    <property type="entry name" value="S-adenosyl-L-methionine-dependent methyltransferases"/>
    <property type="match status" value="1"/>
</dbReference>
<proteinExistence type="predicted"/>
<name>A0A7U9KTV4_9ACTN</name>
<accession>A0A7U9KTV4</accession>
<evidence type="ECO:0000313" key="4">
    <source>
        <dbReference type="Proteomes" id="UP000287830"/>
    </source>
</evidence>
<dbReference type="PANTHER" id="PTHR43464">
    <property type="entry name" value="METHYLTRANSFERASE"/>
    <property type="match status" value="1"/>
</dbReference>
<comment type="caution">
    <text evidence="3">The sequence shown here is derived from an EMBL/GenBank/DDBJ whole genome shotgun (WGS) entry which is preliminary data.</text>
</comment>
<evidence type="ECO:0000313" key="3">
    <source>
        <dbReference type="EMBL" id="GCD34712.1"/>
    </source>
</evidence>
<reference evidence="3 4" key="1">
    <citation type="submission" date="2018-11" db="EMBL/GenBank/DDBJ databases">
        <title>Whole genome sequence of Streptomyces chrestomyceticus NBRC 13444(T).</title>
        <authorList>
            <person name="Komaki H."/>
            <person name="Tamura T."/>
        </authorList>
    </citation>
    <scope>NUCLEOTIDE SEQUENCE [LARGE SCALE GENOMIC DNA]</scope>
    <source>
        <strain evidence="3 4">NBRC 13444</strain>
    </source>
</reference>
<dbReference type="Gene3D" id="3.40.50.150">
    <property type="entry name" value="Vaccinia Virus protein VP39"/>
    <property type="match status" value="1"/>
</dbReference>
<sequence>MTTNGEAATSGEADAGAAARQRTAARKPTVARERTLAREQTVARERTVAQERTAGRAPGVQPYYARSAEALAERYESLRFETVHEHFLPLLPAAPARVADIGAGTGRDAAALAALGHEVTAVEPVPELRRVARRLHPSPAIRWLADSLPALPRLDGAAGAFDAILLSAVWMHLDAPDRPAAMRRLHTLLAPGGRLLISLRHGPPPEDRRMYDIPAPETVTLATHHDLRPLQQTTATDHLGRDTVHWSSLAFEKERA</sequence>
<feature type="domain" description="Methyltransferase" evidence="2">
    <location>
        <begin position="98"/>
        <end position="193"/>
    </location>
</feature>
<feature type="compositionally biased region" description="Low complexity" evidence="1">
    <location>
        <begin position="1"/>
        <end position="22"/>
    </location>
</feature>
<feature type="region of interest" description="Disordered" evidence="1">
    <location>
        <begin position="1"/>
        <end position="54"/>
    </location>
</feature>
<gene>
    <name evidence="3" type="ORF">OEIGOIKO_02451</name>
</gene>
<keyword evidence="3" id="KW-0808">Transferase</keyword>
<dbReference type="Proteomes" id="UP000287830">
    <property type="component" value="Unassembled WGS sequence"/>
</dbReference>
<keyword evidence="3" id="KW-0489">Methyltransferase</keyword>
<dbReference type="InterPro" id="IPR041698">
    <property type="entry name" value="Methyltransf_25"/>
</dbReference>
<dbReference type="GO" id="GO:0008168">
    <property type="term" value="F:methyltransferase activity"/>
    <property type="evidence" value="ECO:0007669"/>
    <property type="project" value="UniProtKB-KW"/>
</dbReference>
<organism evidence="3 4">
    <name type="scientific">Streptomyces chrestomyceticus JCM 4735</name>
    <dbReference type="NCBI Taxonomy" id="1306181"/>
    <lineage>
        <taxon>Bacteria</taxon>
        <taxon>Bacillati</taxon>
        <taxon>Actinomycetota</taxon>
        <taxon>Actinomycetes</taxon>
        <taxon>Kitasatosporales</taxon>
        <taxon>Streptomycetaceae</taxon>
        <taxon>Streptomyces</taxon>
    </lineage>
</organism>
<dbReference type="GeneID" id="95621425"/>
<dbReference type="AlphaFoldDB" id="A0A7U9KTV4"/>
<dbReference type="Pfam" id="PF13649">
    <property type="entry name" value="Methyltransf_25"/>
    <property type="match status" value="1"/>
</dbReference>
<protein>
    <submittedName>
        <fullName evidence="3">SAM-dependent methyltransferase</fullName>
    </submittedName>
</protein>
<dbReference type="GO" id="GO:0032259">
    <property type="term" value="P:methylation"/>
    <property type="evidence" value="ECO:0007669"/>
    <property type="project" value="UniProtKB-KW"/>
</dbReference>
<evidence type="ECO:0000256" key="1">
    <source>
        <dbReference type="SAM" id="MobiDB-lite"/>
    </source>
</evidence>
<dbReference type="CDD" id="cd02440">
    <property type="entry name" value="AdoMet_MTases"/>
    <property type="match status" value="1"/>
</dbReference>
<dbReference type="InterPro" id="IPR029063">
    <property type="entry name" value="SAM-dependent_MTases_sf"/>
</dbReference>
<dbReference type="RefSeq" id="WP_167515100.1">
    <property type="nucleotide sequence ID" value="NZ_BHZC01000001.1"/>
</dbReference>
<evidence type="ECO:0000259" key="2">
    <source>
        <dbReference type="Pfam" id="PF13649"/>
    </source>
</evidence>
<dbReference type="PANTHER" id="PTHR43464:SF49">
    <property type="entry name" value="TELLURITE METHYLTRANSFERASE"/>
    <property type="match status" value="1"/>
</dbReference>
<dbReference type="EMBL" id="BHZC01000001">
    <property type="protein sequence ID" value="GCD34712.1"/>
    <property type="molecule type" value="Genomic_DNA"/>
</dbReference>